<keyword evidence="2" id="KW-1185">Reference proteome</keyword>
<comment type="caution">
    <text evidence="1">The sequence shown here is derived from an EMBL/GenBank/DDBJ whole genome shotgun (WGS) entry which is preliminary data.</text>
</comment>
<gene>
    <name evidence="1" type="ORF">RRG08_012815</name>
</gene>
<proteinExistence type="predicted"/>
<dbReference type="AlphaFoldDB" id="A0AAE1CPI1"/>
<evidence type="ECO:0000313" key="2">
    <source>
        <dbReference type="Proteomes" id="UP001283361"/>
    </source>
</evidence>
<dbReference type="Proteomes" id="UP001283361">
    <property type="component" value="Unassembled WGS sequence"/>
</dbReference>
<dbReference type="EMBL" id="JAWDGP010007328">
    <property type="protein sequence ID" value="KAK3725733.1"/>
    <property type="molecule type" value="Genomic_DNA"/>
</dbReference>
<organism evidence="1 2">
    <name type="scientific">Elysia crispata</name>
    <name type="common">lettuce slug</name>
    <dbReference type="NCBI Taxonomy" id="231223"/>
    <lineage>
        <taxon>Eukaryota</taxon>
        <taxon>Metazoa</taxon>
        <taxon>Spiralia</taxon>
        <taxon>Lophotrochozoa</taxon>
        <taxon>Mollusca</taxon>
        <taxon>Gastropoda</taxon>
        <taxon>Heterobranchia</taxon>
        <taxon>Euthyneura</taxon>
        <taxon>Panpulmonata</taxon>
        <taxon>Sacoglossa</taxon>
        <taxon>Placobranchoidea</taxon>
        <taxon>Plakobranchidae</taxon>
        <taxon>Elysia</taxon>
    </lineage>
</organism>
<name>A0AAE1CPI1_9GAST</name>
<reference evidence="1" key="1">
    <citation type="journal article" date="2023" name="G3 (Bethesda)">
        <title>A reference genome for the long-term kleptoplast-retaining sea slug Elysia crispata morphotype clarki.</title>
        <authorList>
            <person name="Eastman K.E."/>
            <person name="Pendleton A.L."/>
            <person name="Shaikh M.A."/>
            <person name="Suttiyut T."/>
            <person name="Ogas R."/>
            <person name="Tomko P."/>
            <person name="Gavelis G."/>
            <person name="Widhalm J.R."/>
            <person name="Wisecaver J.H."/>
        </authorList>
    </citation>
    <scope>NUCLEOTIDE SEQUENCE</scope>
    <source>
        <strain evidence="1">ECLA1</strain>
    </source>
</reference>
<evidence type="ECO:0000313" key="1">
    <source>
        <dbReference type="EMBL" id="KAK3725733.1"/>
    </source>
</evidence>
<protein>
    <submittedName>
        <fullName evidence="1">Uncharacterized protein</fullName>
    </submittedName>
</protein>
<accession>A0AAE1CPI1</accession>
<sequence>MAHSDDSTTIIVKIVVQSAQYVAAGDIYVNQQERLSGGIELGSSQLFNRTLQAVSLADNHFLAGRLYNSVLLCILLSCYHGSNFQLTLRSAVLLQALSARFTEILTYQDVVSAVRDELKQTDLANSDNSISLRTVIVNIVVQSAQYVAAGDIFVNQQERLSDYESLKSSGIRLQRTTDEIMTLNVESAKYVAGGNIHCNG</sequence>